<dbReference type="Pfam" id="PF20886">
    <property type="entry name" value="PWP3A-B_C"/>
    <property type="match status" value="1"/>
</dbReference>
<evidence type="ECO:0000256" key="1">
    <source>
        <dbReference type="SAM" id="MobiDB-lite"/>
    </source>
</evidence>
<proteinExistence type="predicted"/>
<feature type="compositionally biased region" description="Basic residues" evidence="1">
    <location>
        <begin position="208"/>
        <end position="218"/>
    </location>
</feature>
<dbReference type="AlphaFoldDB" id="A0A9J7ZMC2"/>
<evidence type="ECO:0000313" key="3">
    <source>
        <dbReference type="Ensembl" id="ENSCCRP00000131936.1"/>
    </source>
</evidence>
<feature type="compositionally biased region" description="Polar residues" evidence="1">
    <location>
        <begin position="42"/>
        <end position="51"/>
    </location>
</feature>
<feature type="compositionally biased region" description="Basic and acidic residues" evidence="1">
    <location>
        <begin position="124"/>
        <end position="151"/>
    </location>
</feature>
<dbReference type="InterPro" id="IPR040263">
    <property type="entry name" value="PWP3A_3B_4"/>
</dbReference>
<reference evidence="3" key="2">
    <citation type="submission" date="2025-09" db="UniProtKB">
        <authorList>
            <consortium name="Ensembl"/>
        </authorList>
    </citation>
    <scope>IDENTIFICATION</scope>
</reference>
<feature type="region of interest" description="Disordered" evidence="1">
    <location>
        <begin position="100"/>
        <end position="339"/>
    </location>
</feature>
<feature type="compositionally biased region" description="Polar residues" evidence="1">
    <location>
        <begin position="169"/>
        <end position="187"/>
    </location>
</feature>
<dbReference type="Proteomes" id="UP001108240">
    <property type="component" value="Unplaced"/>
</dbReference>
<feature type="compositionally biased region" description="Polar residues" evidence="1">
    <location>
        <begin position="220"/>
        <end position="229"/>
    </location>
</feature>
<dbReference type="GeneTree" id="ENSGT00390000001700"/>
<name>A0A9J7ZMC2_CYPCA</name>
<feature type="region of interest" description="Disordered" evidence="1">
    <location>
        <begin position="24"/>
        <end position="63"/>
    </location>
</feature>
<evidence type="ECO:0000313" key="4">
    <source>
        <dbReference type="Proteomes" id="UP001108240"/>
    </source>
</evidence>
<dbReference type="Gene3D" id="6.10.300.20">
    <property type="match status" value="1"/>
</dbReference>
<dbReference type="Ensembl" id="ENSCCRT00000116851.1">
    <property type="protein sequence ID" value="ENSCCRP00000131936.1"/>
    <property type="gene ID" value="ENSCCRG00000007428.2"/>
</dbReference>
<reference evidence="3" key="1">
    <citation type="submission" date="2025-08" db="UniProtKB">
        <authorList>
            <consortium name="Ensembl"/>
        </authorList>
    </citation>
    <scope>IDENTIFICATION</scope>
</reference>
<organism evidence="3 4">
    <name type="scientific">Cyprinus carpio carpio</name>
    <dbReference type="NCBI Taxonomy" id="630221"/>
    <lineage>
        <taxon>Eukaryota</taxon>
        <taxon>Metazoa</taxon>
        <taxon>Chordata</taxon>
        <taxon>Craniata</taxon>
        <taxon>Vertebrata</taxon>
        <taxon>Euteleostomi</taxon>
        <taxon>Actinopterygii</taxon>
        <taxon>Neopterygii</taxon>
        <taxon>Teleostei</taxon>
        <taxon>Ostariophysi</taxon>
        <taxon>Cypriniformes</taxon>
        <taxon>Cyprinidae</taxon>
        <taxon>Cyprininae</taxon>
        <taxon>Cyprinus</taxon>
    </lineage>
</organism>
<dbReference type="PANTHER" id="PTHR31333:SF6">
    <property type="entry name" value="MUM1 LIKE 1"/>
    <property type="match status" value="1"/>
</dbReference>
<dbReference type="InterPro" id="IPR048795">
    <property type="entry name" value="PWP3A_3B_4_C"/>
</dbReference>
<feature type="domain" description="PWWP" evidence="2">
    <location>
        <begin position="499"/>
        <end position="638"/>
    </location>
</feature>
<protein>
    <submittedName>
        <fullName evidence="3">Si:dkey-57k2.7</fullName>
    </submittedName>
</protein>
<dbReference type="PANTHER" id="PTHR31333">
    <property type="entry name" value="PWWP DOMAIN-CONTAINING DNA REPAIR FACTOR 3 FAMILY MEMBER"/>
    <property type="match status" value="1"/>
</dbReference>
<accession>A0A9J7ZMC2</accession>
<keyword evidence="4" id="KW-1185">Reference proteome</keyword>
<sequence length="653" mass="74054">MSSSLHQRNPHRTRRTILEVPSELHKPVSGDKASLLHGKGTMVSQELNSAESRVRRTTKKEKQNALPDLSACLQKSAHQLNGLVSSKSHELEAMVLQKMTTPKCRSETSIMSRKGRKNKVVQPSEKEEAASKACSDELGHSEHNSCPEQHLRSQKTKGTCYQHSKKTQNSRTPSDVSTGLHTCTTSPLHDEEISSCHTNGDCSFIPRTPKRGRPRKRPLFSSTPTSDFQPLSPKKSKNRCTQHSHQNEKESSRVKTPPTDVTPSRLQRLMAAGRPRGRKKKNVEEQLIVSPSVKQCRKRATSDLESPQEEPAVEMPPPNEAHVETHMPEPQESDQNMSSDLSIELSLQEKPHPLNSSLFMEEEDLDDDDEELPSFLQQDNKKPLSISEGLCVWCKLRKYPYWPAVDIAKERFGNAVTWSLELISDYRIRIGCGSFSGSFIEYCAADISCPVRRKYSEGKSVLTFPSQGILGVQCDSSENNIEDIIVEEQDELLSKKVLPDRSKAARNRANKQLVDFIIRRKVENRLLAVISGRESSKWMHALQKPSPPVVDVYLEDEEQVDEVYRYLTKVCDSAPQINTCLENIQADRIRLILDVLLPEAIIYAIAGVHKLSLELAEEKYRRGPCFSNRERQEFDMMIEQQVKLKEITRHHMQ</sequence>
<evidence type="ECO:0000259" key="2">
    <source>
        <dbReference type="Pfam" id="PF20886"/>
    </source>
</evidence>